<dbReference type="PROSITE" id="PS00122">
    <property type="entry name" value="CARBOXYLESTERASE_B_1"/>
    <property type="match status" value="1"/>
</dbReference>
<evidence type="ECO:0000256" key="3">
    <source>
        <dbReference type="RuleBase" id="RU361235"/>
    </source>
</evidence>
<dbReference type="EC" id="3.1.1.-" evidence="3"/>
<comment type="similarity">
    <text evidence="1 3">Belongs to the type-B carboxylesterase/lipase family.</text>
</comment>
<dbReference type="AlphaFoldDB" id="A0A6A6A9A2"/>
<dbReference type="InterPro" id="IPR050654">
    <property type="entry name" value="AChE-related_enzymes"/>
</dbReference>
<proteinExistence type="inferred from homology"/>
<keyword evidence="3" id="KW-0732">Signal</keyword>
<name>A0A6A6A9A2_9PLEO</name>
<dbReference type="PANTHER" id="PTHR43918:SF4">
    <property type="entry name" value="CARBOXYLIC ESTER HYDROLASE"/>
    <property type="match status" value="1"/>
</dbReference>
<keyword evidence="7" id="KW-1185">Reference proteome</keyword>
<dbReference type="InterPro" id="IPR029058">
    <property type="entry name" value="AB_hydrolase_fold"/>
</dbReference>
<dbReference type="SUPFAM" id="SSF53474">
    <property type="entry name" value="alpha/beta-Hydrolases"/>
    <property type="match status" value="1"/>
</dbReference>
<accession>A0A6A6A9A2</accession>
<dbReference type="GeneID" id="54406462"/>
<protein>
    <recommendedName>
        <fullName evidence="3">Carboxylic ester hydrolase</fullName>
        <ecNumber evidence="3">3.1.1.-</ecNumber>
    </recommendedName>
</protein>
<dbReference type="PANTHER" id="PTHR43918">
    <property type="entry name" value="ACETYLCHOLINESTERASE"/>
    <property type="match status" value="1"/>
</dbReference>
<evidence type="ECO:0000313" key="7">
    <source>
        <dbReference type="Proteomes" id="UP000799771"/>
    </source>
</evidence>
<feature type="chain" id="PRO_5025711235" description="Carboxylic ester hydrolase" evidence="3">
    <location>
        <begin position="20"/>
        <end position="524"/>
    </location>
</feature>
<feature type="region of interest" description="Disordered" evidence="4">
    <location>
        <begin position="504"/>
        <end position="524"/>
    </location>
</feature>
<dbReference type="Pfam" id="PF00135">
    <property type="entry name" value="COesterase"/>
    <property type="match status" value="2"/>
</dbReference>
<evidence type="ECO:0000259" key="5">
    <source>
        <dbReference type="Pfam" id="PF00135"/>
    </source>
</evidence>
<dbReference type="InterPro" id="IPR019826">
    <property type="entry name" value="Carboxylesterase_B_AS"/>
</dbReference>
<dbReference type="Gene3D" id="3.40.50.1820">
    <property type="entry name" value="alpha/beta hydrolase"/>
    <property type="match status" value="2"/>
</dbReference>
<gene>
    <name evidence="6" type="ORF">P153DRAFT_343964</name>
</gene>
<evidence type="ECO:0000256" key="4">
    <source>
        <dbReference type="SAM" id="MobiDB-lite"/>
    </source>
</evidence>
<evidence type="ECO:0000256" key="2">
    <source>
        <dbReference type="ARBA" id="ARBA00022801"/>
    </source>
</evidence>
<sequence length="524" mass="57206">MALALISLLGLLQIPATQAVDTLHIGTTSGPVQGAIDSRTPNVAHFLGVPFAEPPLGKRRWLPPSPKSRQNATIDATTFGPACAQFQPSAPSLWNLDAPEFLIQPENFYGEDCLAVNVWTPFKEKNNGTSQVEDCEEALPVIAWIHGGSFRTGGATVPYQNPSPWVERSGKHIVVGINYRLNIFGFPNAAGLPDDEQNLGFLDQRLALEWIRDNIASFGGDPKRITLWGQSAGAASADNYNLAYPEDPIISGLIMNSGVAQLPLATTDLQRTNFTYLAEHFGCRDTDAAEQVDCLRDINSTDIIHFLQQRGDNGTTPALDFLPVFDERTKFTNVSARLRAGNFTHKPAIIGTTTNEGAVFLNYNQTFGGDQAVADSATLFNFLCPAVATTTDRYAANATTFRYLYGGNFSNIAPQFWEGAYHISDLPLIFGTHDIARGNSTPFEVAVSEKMQDFWLAFAEDSVNGLPKEGWQAYEPQGDAVLIGYKNDAVQDIQEARLARPCNGLVPNGLPNPPNKRTISKRRV</sequence>
<evidence type="ECO:0000256" key="1">
    <source>
        <dbReference type="ARBA" id="ARBA00005964"/>
    </source>
</evidence>
<organism evidence="6 7">
    <name type="scientific">Dothidotthia symphoricarpi CBS 119687</name>
    <dbReference type="NCBI Taxonomy" id="1392245"/>
    <lineage>
        <taxon>Eukaryota</taxon>
        <taxon>Fungi</taxon>
        <taxon>Dikarya</taxon>
        <taxon>Ascomycota</taxon>
        <taxon>Pezizomycotina</taxon>
        <taxon>Dothideomycetes</taxon>
        <taxon>Pleosporomycetidae</taxon>
        <taxon>Pleosporales</taxon>
        <taxon>Dothidotthiaceae</taxon>
        <taxon>Dothidotthia</taxon>
    </lineage>
</organism>
<dbReference type="OrthoDB" id="408631at2759"/>
<dbReference type="GO" id="GO:0052689">
    <property type="term" value="F:carboxylic ester hydrolase activity"/>
    <property type="evidence" value="ECO:0007669"/>
    <property type="project" value="TreeGrafter"/>
</dbReference>
<reference evidence="6" key="1">
    <citation type="journal article" date="2020" name="Stud. Mycol.">
        <title>101 Dothideomycetes genomes: a test case for predicting lifestyles and emergence of pathogens.</title>
        <authorList>
            <person name="Haridas S."/>
            <person name="Albert R."/>
            <person name="Binder M."/>
            <person name="Bloem J."/>
            <person name="Labutti K."/>
            <person name="Salamov A."/>
            <person name="Andreopoulos B."/>
            <person name="Baker S."/>
            <person name="Barry K."/>
            <person name="Bills G."/>
            <person name="Bluhm B."/>
            <person name="Cannon C."/>
            <person name="Castanera R."/>
            <person name="Culley D."/>
            <person name="Daum C."/>
            <person name="Ezra D."/>
            <person name="Gonzalez J."/>
            <person name="Henrissat B."/>
            <person name="Kuo A."/>
            <person name="Liang C."/>
            <person name="Lipzen A."/>
            <person name="Lutzoni F."/>
            <person name="Magnuson J."/>
            <person name="Mondo S."/>
            <person name="Nolan M."/>
            <person name="Ohm R."/>
            <person name="Pangilinan J."/>
            <person name="Park H.-J."/>
            <person name="Ramirez L."/>
            <person name="Alfaro M."/>
            <person name="Sun H."/>
            <person name="Tritt A."/>
            <person name="Yoshinaga Y."/>
            <person name="Zwiers L.-H."/>
            <person name="Turgeon B."/>
            <person name="Goodwin S."/>
            <person name="Spatafora J."/>
            <person name="Crous P."/>
            <person name="Grigoriev I."/>
        </authorList>
    </citation>
    <scope>NUCLEOTIDE SEQUENCE</scope>
    <source>
        <strain evidence="6">CBS 119687</strain>
    </source>
</reference>
<dbReference type="InterPro" id="IPR002018">
    <property type="entry name" value="CarbesteraseB"/>
</dbReference>
<feature type="domain" description="Carboxylesterase type B" evidence="5">
    <location>
        <begin position="24"/>
        <end position="364"/>
    </location>
</feature>
<feature type="domain" description="Carboxylesterase type B" evidence="5">
    <location>
        <begin position="372"/>
        <end position="488"/>
    </location>
</feature>
<evidence type="ECO:0000313" key="6">
    <source>
        <dbReference type="EMBL" id="KAF2127684.1"/>
    </source>
</evidence>
<dbReference type="Proteomes" id="UP000799771">
    <property type="component" value="Unassembled WGS sequence"/>
</dbReference>
<feature type="signal peptide" evidence="3">
    <location>
        <begin position="1"/>
        <end position="19"/>
    </location>
</feature>
<dbReference type="EMBL" id="ML977510">
    <property type="protein sequence ID" value="KAF2127684.1"/>
    <property type="molecule type" value="Genomic_DNA"/>
</dbReference>
<keyword evidence="2 3" id="KW-0378">Hydrolase</keyword>
<dbReference type="RefSeq" id="XP_033522073.1">
    <property type="nucleotide sequence ID" value="XM_033666030.1"/>
</dbReference>